<sequence length="64" mass="6817">MRYSARATPRQEECTADSWTLFDTARSAAKAGLRGQEGLDTIGARQLAARLAAAYDGLVRADGS</sequence>
<evidence type="ECO:0000313" key="1">
    <source>
        <dbReference type="EMBL" id="WTS11668.1"/>
    </source>
</evidence>
<reference evidence="1" key="1">
    <citation type="submission" date="2022-10" db="EMBL/GenBank/DDBJ databases">
        <title>The complete genomes of actinobacterial strains from the NBC collection.</title>
        <authorList>
            <person name="Joergensen T.S."/>
            <person name="Alvarez Arevalo M."/>
            <person name="Sterndorff E.B."/>
            <person name="Faurdal D."/>
            <person name="Vuksanovic O."/>
            <person name="Mourched A.-S."/>
            <person name="Charusanti P."/>
            <person name="Shaw S."/>
            <person name="Blin K."/>
            <person name="Weber T."/>
        </authorList>
    </citation>
    <scope>NUCLEOTIDE SEQUENCE</scope>
    <source>
        <strain evidence="1">NBC_00119</strain>
    </source>
</reference>
<protein>
    <recommendedName>
        <fullName evidence="2">Transcriptional regulator</fullName>
    </recommendedName>
</protein>
<proteinExistence type="predicted"/>
<evidence type="ECO:0008006" key="2">
    <source>
        <dbReference type="Google" id="ProtNLM"/>
    </source>
</evidence>
<organism evidence="1">
    <name type="scientific">Streptomyces sp. NBC_00119</name>
    <dbReference type="NCBI Taxonomy" id="2975659"/>
    <lineage>
        <taxon>Bacteria</taxon>
        <taxon>Bacillati</taxon>
        <taxon>Actinomycetota</taxon>
        <taxon>Actinomycetes</taxon>
        <taxon>Kitasatosporales</taxon>
        <taxon>Streptomycetaceae</taxon>
        <taxon>Streptomyces</taxon>
    </lineage>
</organism>
<dbReference type="EMBL" id="CP108195">
    <property type="protein sequence ID" value="WTS11668.1"/>
    <property type="molecule type" value="Genomic_DNA"/>
</dbReference>
<name>A0AAU1U4U9_9ACTN</name>
<gene>
    <name evidence="1" type="ORF">OHU69_11815</name>
</gene>
<dbReference type="AlphaFoldDB" id="A0AAU1U4U9"/>
<accession>A0AAU1U4U9</accession>